<protein>
    <submittedName>
        <fullName evidence="1">Uncharacterized protein</fullName>
    </submittedName>
</protein>
<name>A0A8X6R014_NEPPI</name>
<accession>A0A8X6R014</accession>
<sequence>MQSDGPISNLLLYVNYSLRHNMYIHEPTSTDPMINGVLYSYFTLHRLLTEMLLSAKELLEKLSLAFNDISTGQLTYTGTDRLEFSTVDWST</sequence>
<organism evidence="1 2">
    <name type="scientific">Nephila pilipes</name>
    <name type="common">Giant wood spider</name>
    <name type="synonym">Nephila maculata</name>
    <dbReference type="NCBI Taxonomy" id="299642"/>
    <lineage>
        <taxon>Eukaryota</taxon>
        <taxon>Metazoa</taxon>
        <taxon>Ecdysozoa</taxon>
        <taxon>Arthropoda</taxon>
        <taxon>Chelicerata</taxon>
        <taxon>Arachnida</taxon>
        <taxon>Araneae</taxon>
        <taxon>Araneomorphae</taxon>
        <taxon>Entelegynae</taxon>
        <taxon>Araneoidea</taxon>
        <taxon>Nephilidae</taxon>
        <taxon>Nephila</taxon>
    </lineage>
</organism>
<dbReference type="EMBL" id="BMAW01086413">
    <property type="protein sequence ID" value="GFU47189.1"/>
    <property type="molecule type" value="Genomic_DNA"/>
</dbReference>
<dbReference type="Proteomes" id="UP000887013">
    <property type="component" value="Unassembled WGS sequence"/>
</dbReference>
<proteinExistence type="predicted"/>
<keyword evidence="2" id="KW-1185">Reference proteome</keyword>
<gene>
    <name evidence="1" type="ORF">NPIL_37101</name>
</gene>
<dbReference type="AlphaFoldDB" id="A0A8X6R014"/>
<reference evidence="1" key="1">
    <citation type="submission" date="2020-08" db="EMBL/GenBank/DDBJ databases">
        <title>Multicomponent nature underlies the extraordinary mechanical properties of spider dragline silk.</title>
        <authorList>
            <person name="Kono N."/>
            <person name="Nakamura H."/>
            <person name="Mori M."/>
            <person name="Yoshida Y."/>
            <person name="Ohtoshi R."/>
            <person name="Malay A.D."/>
            <person name="Moran D.A.P."/>
            <person name="Tomita M."/>
            <person name="Numata K."/>
            <person name="Arakawa K."/>
        </authorList>
    </citation>
    <scope>NUCLEOTIDE SEQUENCE</scope>
</reference>
<comment type="caution">
    <text evidence="1">The sequence shown here is derived from an EMBL/GenBank/DDBJ whole genome shotgun (WGS) entry which is preliminary data.</text>
</comment>
<evidence type="ECO:0000313" key="2">
    <source>
        <dbReference type="Proteomes" id="UP000887013"/>
    </source>
</evidence>
<evidence type="ECO:0000313" key="1">
    <source>
        <dbReference type="EMBL" id="GFU47189.1"/>
    </source>
</evidence>